<dbReference type="EMBL" id="MU151305">
    <property type="protein sequence ID" value="KAF9445377.1"/>
    <property type="molecule type" value="Genomic_DNA"/>
</dbReference>
<evidence type="ECO:0000313" key="6">
    <source>
        <dbReference type="EMBL" id="KAF9445377.1"/>
    </source>
</evidence>
<evidence type="ECO:0000256" key="2">
    <source>
        <dbReference type="ARBA" id="ARBA00022741"/>
    </source>
</evidence>
<evidence type="ECO:0000256" key="1">
    <source>
        <dbReference type="ARBA" id="ARBA00022553"/>
    </source>
</evidence>
<dbReference type="GO" id="GO:0005524">
    <property type="term" value="F:ATP binding"/>
    <property type="evidence" value="ECO:0007669"/>
    <property type="project" value="UniProtKB-KW"/>
</dbReference>
<dbReference type="AlphaFoldDB" id="A0A9P5X8M5"/>
<feature type="transmembrane region" description="Helical" evidence="4">
    <location>
        <begin position="12"/>
        <end position="32"/>
    </location>
</feature>
<protein>
    <recommendedName>
        <fullName evidence="5">Epidermal growth factor receptor-like transmembrane-juxtamembrane segment domain-containing protein</fullName>
    </recommendedName>
</protein>
<evidence type="ECO:0000256" key="3">
    <source>
        <dbReference type="ARBA" id="ARBA00022840"/>
    </source>
</evidence>
<name>A0A9P5X8M5_9AGAR</name>
<sequence length="297" mass="32202">MRLGLGHVPFIYIYLFSILFSPVNLALVNVTVDDSGQDPVTNRTIIYGPGWSGGQNCDTCSVTSIGGLDPGETYQRSWHDSSYLGDSPHFATFVFYGFAIYVFGILANNKGSWVPNIDLQFYIDGRLMSTFQQSLPDQLAYNVSYFGIKDLTNGEHLLTIFNGEVGKNQSLALIDYLVYSYDPENTTGTGTPAPVPSNVASLSVGTIVGGTIGGALAFILLFASAFFCLRRRQQVHALAAKLLPFHHTRVTPFSRASGGSDLSVKSRLRGTQNAVEPPPYTTEISLTGAAISSRSFE</sequence>
<feature type="domain" description="Epidermal growth factor receptor-like transmembrane-juxtamembrane segment" evidence="5">
    <location>
        <begin position="207"/>
        <end position="235"/>
    </location>
</feature>
<dbReference type="OrthoDB" id="3245657at2759"/>
<keyword evidence="7" id="KW-1185">Reference proteome</keyword>
<organism evidence="6 7">
    <name type="scientific">Macrolepiota fuliginosa MF-IS2</name>
    <dbReference type="NCBI Taxonomy" id="1400762"/>
    <lineage>
        <taxon>Eukaryota</taxon>
        <taxon>Fungi</taxon>
        <taxon>Dikarya</taxon>
        <taxon>Basidiomycota</taxon>
        <taxon>Agaricomycotina</taxon>
        <taxon>Agaricomycetes</taxon>
        <taxon>Agaricomycetidae</taxon>
        <taxon>Agaricales</taxon>
        <taxon>Agaricineae</taxon>
        <taxon>Agaricaceae</taxon>
        <taxon>Macrolepiota</taxon>
    </lineage>
</organism>
<accession>A0A9P5X8M5</accession>
<keyword evidence="3" id="KW-0067">ATP-binding</keyword>
<keyword evidence="4" id="KW-1133">Transmembrane helix</keyword>
<dbReference type="Proteomes" id="UP000807342">
    <property type="component" value="Unassembled WGS sequence"/>
</dbReference>
<proteinExistence type="predicted"/>
<evidence type="ECO:0000259" key="5">
    <source>
        <dbReference type="Pfam" id="PF21314"/>
    </source>
</evidence>
<keyword evidence="4" id="KW-0472">Membrane</keyword>
<keyword evidence="2" id="KW-0547">Nucleotide-binding</keyword>
<gene>
    <name evidence="6" type="ORF">P691DRAFT_805740</name>
</gene>
<keyword evidence="4" id="KW-0812">Transmembrane</keyword>
<feature type="transmembrane region" description="Helical" evidence="4">
    <location>
        <begin position="207"/>
        <end position="229"/>
    </location>
</feature>
<feature type="transmembrane region" description="Helical" evidence="4">
    <location>
        <begin position="90"/>
        <end position="107"/>
    </location>
</feature>
<comment type="caution">
    <text evidence="6">The sequence shown here is derived from an EMBL/GenBank/DDBJ whole genome shotgun (WGS) entry which is preliminary data.</text>
</comment>
<evidence type="ECO:0000256" key="4">
    <source>
        <dbReference type="SAM" id="Phobius"/>
    </source>
</evidence>
<reference evidence="6" key="1">
    <citation type="submission" date="2020-11" db="EMBL/GenBank/DDBJ databases">
        <authorList>
            <consortium name="DOE Joint Genome Institute"/>
            <person name="Ahrendt S."/>
            <person name="Riley R."/>
            <person name="Andreopoulos W."/>
            <person name="Labutti K."/>
            <person name="Pangilinan J."/>
            <person name="Ruiz-Duenas F.J."/>
            <person name="Barrasa J.M."/>
            <person name="Sanchez-Garcia M."/>
            <person name="Camarero S."/>
            <person name="Miyauchi S."/>
            <person name="Serrano A."/>
            <person name="Linde D."/>
            <person name="Babiker R."/>
            <person name="Drula E."/>
            <person name="Ayuso-Fernandez I."/>
            <person name="Pacheco R."/>
            <person name="Padilla G."/>
            <person name="Ferreira P."/>
            <person name="Barriuso J."/>
            <person name="Kellner H."/>
            <person name="Castanera R."/>
            <person name="Alfaro M."/>
            <person name="Ramirez L."/>
            <person name="Pisabarro A.G."/>
            <person name="Kuo A."/>
            <person name="Tritt A."/>
            <person name="Lipzen A."/>
            <person name="He G."/>
            <person name="Yan M."/>
            <person name="Ng V."/>
            <person name="Cullen D."/>
            <person name="Martin F."/>
            <person name="Rosso M.-N."/>
            <person name="Henrissat B."/>
            <person name="Hibbett D."/>
            <person name="Martinez A.T."/>
            <person name="Grigoriev I.V."/>
        </authorList>
    </citation>
    <scope>NUCLEOTIDE SEQUENCE</scope>
    <source>
        <strain evidence="6">MF-IS2</strain>
    </source>
</reference>
<keyword evidence="1" id="KW-0597">Phosphoprotein</keyword>
<evidence type="ECO:0000313" key="7">
    <source>
        <dbReference type="Proteomes" id="UP000807342"/>
    </source>
</evidence>
<dbReference type="Gene3D" id="2.60.120.260">
    <property type="entry name" value="Galactose-binding domain-like"/>
    <property type="match status" value="1"/>
</dbReference>
<dbReference type="Pfam" id="PF21314">
    <property type="entry name" value="TM_ErbB1"/>
    <property type="match status" value="1"/>
</dbReference>
<dbReference type="InterPro" id="IPR049328">
    <property type="entry name" value="TM_ErbB1"/>
</dbReference>